<feature type="domain" description="NAD-dependent epimerase/dehydratase" evidence="1">
    <location>
        <begin position="4"/>
        <end position="247"/>
    </location>
</feature>
<dbReference type="AlphaFoldDB" id="A0A0A1F7B9"/>
<dbReference type="RefSeq" id="WP_038484900.1">
    <property type="nucleotide sequence ID" value="NZ_CP009962.1"/>
</dbReference>
<evidence type="ECO:0000259" key="1">
    <source>
        <dbReference type="Pfam" id="PF01370"/>
    </source>
</evidence>
<dbReference type="EC" id="5.1.3.2" evidence="2"/>
<organism evidence="2 3">
    <name type="scientific">Collimonas arenae</name>
    <dbReference type="NCBI Taxonomy" id="279058"/>
    <lineage>
        <taxon>Bacteria</taxon>
        <taxon>Pseudomonadati</taxon>
        <taxon>Pseudomonadota</taxon>
        <taxon>Betaproteobacteria</taxon>
        <taxon>Burkholderiales</taxon>
        <taxon>Oxalobacteraceae</taxon>
        <taxon>Collimonas</taxon>
    </lineage>
</organism>
<proteinExistence type="predicted"/>
<dbReference type="Proteomes" id="UP000030302">
    <property type="component" value="Chromosome"/>
</dbReference>
<dbReference type="HOGENOM" id="CLU_007383_1_7_4"/>
<keyword evidence="2" id="KW-0413">Isomerase</keyword>
<sequence>MTTLITGAGLIGRLTARQLRAQGKTVLLADIRRPPSDDLGDLPLVQADVTDWPGLGHLIHQHQVHSIVHTAAMLTPAIRRDPLTGIRVNVMGTANILEAARQFKLRRVLIASSTTVMYSAFGSLPDTPIPEDFSYRIVSERPASLYACTKIANEHLALAYAQQYGVEAIVLRFGAVLGAGSEAASSVPGQMLDCLLRAGRSGEPARYESTNLLWGGQEEFIDARDCAAAAAAALHAPNPAQGIYNIATGECFTFDEFVAVVRRSFKTLQVADLCLPAGGLSGFAFQRPAPSDVGTAWRELGFRARYSLADTISHIAGAD</sequence>
<dbReference type="KEGG" id="care:LT85_0530"/>
<keyword evidence="3" id="KW-1185">Reference proteome</keyword>
<dbReference type="EMBL" id="CP009962">
    <property type="protein sequence ID" value="AIY39690.1"/>
    <property type="molecule type" value="Genomic_DNA"/>
</dbReference>
<dbReference type="InterPro" id="IPR050177">
    <property type="entry name" value="Lipid_A_modif_metabolic_enz"/>
</dbReference>
<dbReference type="CDD" id="cd08946">
    <property type="entry name" value="SDR_e"/>
    <property type="match status" value="1"/>
</dbReference>
<dbReference type="InterPro" id="IPR036291">
    <property type="entry name" value="NAD(P)-bd_dom_sf"/>
</dbReference>
<dbReference type="PANTHER" id="PTHR43245">
    <property type="entry name" value="BIFUNCTIONAL POLYMYXIN RESISTANCE PROTEIN ARNA"/>
    <property type="match status" value="1"/>
</dbReference>
<evidence type="ECO:0000313" key="2">
    <source>
        <dbReference type="EMBL" id="AIY39690.1"/>
    </source>
</evidence>
<dbReference type="InterPro" id="IPR001509">
    <property type="entry name" value="Epimerase_deHydtase"/>
</dbReference>
<reference evidence="3" key="1">
    <citation type="journal article" date="2014" name="Soil Biol. Biochem.">
        <title>Structure and function of bacterial communities in ageing soils: Insights from the Mendocino ecological staircase.</title>
        <authorList>
            <person name="Uroz S."/>
            <person name="Tech J.J."/>
            <person name="Sawaya N.A."/>
            <person name="Frey-Klett P."/>
            <person name="Leveau J.H.J."/>
        </authorList>
    </citation>
    <scope>NUCLEOTIDE SEQUENCE [LARGE SCALE GENOMIC DNA]</scope>
    <source>
        <strain evidence="3">Cal35</strain>
    </source>
</reference>
<dbReference type="STRING" id="279058.LT85_0530"/>
<dbReference type="SUPFAM" id="SSF51735">
    <property type="entry name" value="NAD(P)-binding Rossmann-fold domains"/>
    <property type="match status" value="1"/>
</dbReference>
<gene>
    <name evidence="2" type="ORF">LT85_0530</name>
</gene>
<dbReference type="GO" id="GO:0003978">
    <property type="term" value="F:UDP-glucose 4-epimerase activity"/>
    <property type="evidence" value="ECO:0007669"/>
    <property type="project" value="UniProtKB-EC"/>
</dbReference>
<evidence type="ECO:0000313" key="3">
    <source>
        <dbReference type="Proteomes" id="UP000030302"/>
    </source>
</evidence>
<name>A0A0A1F7B9_9BURK</name>
<protein>
    <submittedName>
        <fullName evidence="2">UDP-glucose 4-epimerase</fullName>
        <ecNumber evidence="2">5.1.3.2</ecNumber>
    </submittedName>
</protein>
<accession>A0A0A1F7B9</accession>
<dbReference type="Pfam" id="PF01370">
    <property type="entry name" value="Epimerase"/>
    <property type="match status" value="1"/>
</dbReference>
<dbReference type="OrthoDB" id="9769113at2"/>
<dbReference type="Gene3D" id="3.40.50.720">
    <property type="entry name" value="NAD(P)-binding Rossmann-like Domain"/>
    <property type="match status" value="1"/>
</dbReference>